<name>A0A1B7LDH3_9FIRM</name>
<dbReference type="Proteomes" id="UP000078532">
    <property type="component" value="Unassembled WGS sequence"/>
</dbReference>
<accession>A0A1B7LDH3</accession>
<keyword evidence="2" id="KW-1185">Reference proteome</keyword>
<protein>
    <submittedName>
        <fullName evidence="1">Uncharacterized protein</fullName>
    </submittedName>
</protein>
<gene>
    <name evidence="1" type="ORF">A6M21_11865</name>
</gene>
<dbReference type="InterPro" id="IPR010064">
    <property type="entry name" value="HK97-gp10_tail"/>
</dbReference>
<dbReference type="RefSeq" id="WP_066669124.1">
    <property type="nucleotide sequence ID" value="NZ_LYVF01000168.1"/>
</dbReference>
<dbReference type="AlphaFoldDB" id="A0A1B7LDH3"/>
<dbReference type="Pfam" id="PF04883">
    <property type="entry name" value="HK97-gp10_like"/>
    <property type="match status" value="1"/>
</dbReference>
<dbReference type="OrthoDB" id="4457835at2"/>
<evidence type="ECO:0000313" key="2">
    <source>
        <dbReference type="Proteomes" id="UP000078532"/>
    </source>
</evidence>
<reference evidence="1 2" key="1">
    <citation type="submission" date="2016-04" db="EMBL/GenBank/DDBJ databases">
        <authorList>
            <person name="Evans L.H."/>
            <person name="Alamgir A."/>
            <person name="Owens N."/>
            <person name="Weber N.D."/>
            <person name="Virtaneva K."/>
            <person name="Barbian K."/>
            <person name="Babar A."/>
            <person name="Rosenke K."/>
        </authorList>
    </citation>
    <scope>NUCLEOTIDE SEQUENCE [LARGE SCALE GENOMIC DNA]</scope>
    <source>
        <strain evidence="1 2">LMa1</strain>
    </source>
</reference>
<sequence>MQFKDLNKLDGLPEYLLLQFAKAGERKMKLLTPVDRGRLRSSIGYVRVGDEIQIGSNVEYAPYILSDAEPYIIRVKQARALAWVVYPGKGSKKTRPASDDAQGWRRLRKRGLAAYAKWVRHPGGRKVISRTAEWLAQQQDKIAVSAIREYMKGVSTE</sequence>
<dbReference type="EMBL" id="LYVF01000168">
    <property type="protein sequence ID" value="OAT81102.1"/>
    <property type="molecule type" value="Genomic_DNA"/>
</dbReference>
<comment type="caution">
    <text evidence="1">The sequence shown here is derived from an EMBL/GenBank/DDBJ whole genome shotgun (WGS) entry which is preliminary data.</text>
</comment>
<dbReference type="STRING" id="1838280.A6M21_11865"/>
<organism evidence="1 2">
    <name type="scientific">Desulfotomaculum copahuensis</name>
    <dbReference type="NCBI Taxonomy" id="1838280"/>
    <lineage>
        <taxon>Bacteria</taxon>
        <taxon>Bacillati</taxon>
        <taxon>Bacillota</taxon>
        <taxon>Clostridia</taxon>
        <taxon>Eubacteriales</taxon>
        <taxon>Desulfotomaculaceae</taxon>
        <taxon>Desulfotomaculum</taxon>
    </lineage>
</organism>
<proteinExistence type="predicted"/>
<evidence type="ECO:0000313" key="1">
    <source>
        <dbReference type="EMBL" id="OAT81102.1"/>
    </source>
</evidence>